<dbReference type="NCBIfam" id="TIGR01828">
    <property type="entry name" value="pyru_phos_dikin"/>
    <property type="match status" value="1"/>
</dbReference>
<dbReference type="InterPro" id="IPR015813">
    <property type="entry name" value="Pyrv/PenolPyrv_kinase-like_dom"/>
</dbReference>
<feature type="binding site" evidence="14">
    <location>
        <position position="749"/>
    </location>
    <ligand>
        <name>Mg(2+)</name>
        <dbReference type="ChEBI" id="CHEBI:18420"/>
    </ligand>
</feature>
<dbReference type="KEGG" id="parq:DSM112329_03039"/>
<evidence type="ECO:0000256" key="6">
    <source>
        <dbReference type="ARBA" id="ARBA00022723"/>
    </source>
</evidence>
<dbReference type="Gene3D" id="1.10.189.10">
    <property type="entry name" value="Pyruvate Phosphate Dikinase, domain 2"/>
    <property type="match status" value="1"/>
</dbReference>
<dbReference type="GO" id="GO:0005524">
    <property type="term" value="F:ATP binding"/>
    <property type="evidence" value="ECO:0007669"/>
    <property type="project" value="UniProtKB-KW"/>
</dbReference>
<dbReference type="EC" id="2.7.9.1" evidence="3"/>
<evidence type="ECO:0000256" key="4">
    <source>
        <dbReference type="ARBA" id="ARBA00020138"/>
    </source>
</evidence>
<feature type="binding site" evidence="13">
    <location>
        <position position="746"/>
    </location>
    <ligand>
        <name>substrate</name>
    </ligand>
</feature>
<dbReference type="RefSeq" id="WP_354697412.1">
    <property type="nucleotide sequence ID" value="NZ_CP114014.1"/>
</dbReference>
<dbReference type="InterPro" id="IPR008279">
    <property type="entry name" value="PEP-util_enz_mobile_dom"/>
</dbReference>
<accession>A0AAU7AX18</accession>
<feature type="binding site" evidence="13">
    <location>
        <position position="558"/>
    </location>
    <ligand>
        <name>substrate</name>
    </ligand>
</feature>
<evidence type="ECO:0000256" key="11">
    <source>
        <dbReference type="ARBA" id="ARBA00032883"/>
    </source>
</evidence>
<feature type="active site" description="Proton donor" evidence="12">
    <location>
        <position position="812"/>
    </location>
</feature>
<dbReference type="EMBL" id="CP114014">
    <property type="protein sequence ID" value="XAY06175.1"/>
    <property type="molecule type" value="Genomic_DNA"/>
</dbReference>
<dbReference type="GO" id="GO:0050242">
    <property type="term" value="F:pyruvate, phosphate dikinase activity"/>
    <property type="evidence" value="ECO:0007669"/>
    <property type="project" value="UniProtKB-EC"/>
</dbReference>
<dbReference type="Gene3D" id="3.20.20.60">
    <property type="entry name" value="Phosphoenolpyruvate-binding domains"/>
    <property type="match status" value="1"/>
</dbReference>
<organism evidence="18">
    <name type="scientific">Paraconexibacter sp. AEG42_29</name>
    <dbReference type="NCBI Taxonomy" id="2997339"/>
    <lineage>
        <taxon>Bacteria</taxon>
        <taxon>Bacillati</taxon>
        <taxon>Actinomycetota</taxon>
        <taxon>Thermoleophilia</taxon>
        <taxon>Solirubrobacterales</taxon>
        <taxon>Paraconexibacteraceae</taxon>
        <taxon>Paraconexibacter</taxon>
    </lineage>
</organism>
<dbReference type="Gene3D" id="3.30.1490.20">
    <property type="entry name" value="ATP-grasp fold, A domain"/>
    <property type="match status" value="1"/>
</dbReference>
<reference evidence="18" key="1">
    <citation type="submission" date="2022-12" db="EMBL/GenBank/DDBJ databases">
        <title>Paraconexibacter alkalitolerans sp. nov. and Baekduia alba sp. nov., isolated from soil and emended description of the genera Paraconexibacter (Chun et al., 2020) and Baekduia (An et al., 2020).</title>
        <authorList>
            <person name="Vieira S."/>
            <person name="Huber K.J."/>
            <person name="Geppert A."/>
            <person name="Wolf J."/>
            <person name="Neumann-Schaal M."/>
            <person name="Muesken M."/>
            <person name="Overmann J."/>
        </authorList>
    </citation>
    <scope>NUCLEOTIDE SEQUENCE</scope>
    <source>
        <strain evidence="18">AEG42_29</strain>
    </source>
</reference>
<proteinExistence type="inferred from homology"/>
<evidence type="ECO:0000256" key="8">
    <source>
        <dbReference type="ARBA" id="ARBA00022777"/>
    </source>
</evidence>
<dbReference type="Pfam" id="PF00391">
    <property type="entry name" value="PEP-utilizers"/>
    <property type="match status" value="1"/>
</dbReference>
<dbReference type="SUPFAM" id="SSF51621">
    <property type="entry name" value="Phosphoenolpyruvate/pyruvate domain"/>
    <property type="match status" value="1"/>
</dbReference>
<dbReference type="Gene3D" id="3.50.30.10">
    <property type="entry name" value="Phosphohistidine domain"/>
    <property type="match status" value="1"/>
</dbReference>
<dbReference type="InterPro" id="IPR000121">
    <property type="entry name" value="PEP_util_C"/>
</dbReference>
<feature type="active site" description="Tele-phosphohistidine intermediate" evidence="12">
    <location>
        <position position="451"/>
    </location>
</feature>
<dbReference type="GO" id="GO:0016301">
    <property type="term" value="F:kinase activity"/>
    <property type="evidence" value="ECO:0007669"/>
    <property type="project" value="UniProtKB-KW"/>
</dbReference>
<keyword evidence="5 18" id="KW-0808">Transferase</keyword>
<dbReference type="InterPro" id="IPR002192">
    <property type="entry name" value="PPDK_AMP/ATP-bd"/>
</dbReference>
<evidence type="ECO:0000259" key="16">
    <source>
        <dbReference type="Pfam" id="PF01326"/>
    </source>
</evidence>
<dbReference type="Pfam" id="PF01326">
    <property type="entry name" value="PPDK_N"/>
    <property type="match status" value="2"/>
</dbReference>
<dbReference type="SUPFAM" id="SSF52009">
    <property type="entry name" value="Phosphohistidine domain"/>
    <property type="match status" value="1"/>
</dbReference>
<comment type="cofactor">
    <cofactor evidence="1 14">
        <name>Mg(2+)</name>
        <dbReference type="ChEBI" id="CHEBI:18420"/>
    </cofactor>
</comment>
<name>A0AAU7AX18_9ACTN</name>
<feature type="binding site" evidence="13">
    <location>
        <position position="725"/>
    </location>
    <ligand>
        <name>substrate</name>
    </ligand>
</feature>
<dbReference type="PANTHER" id="PTHR22931">
    <property type="entry name" value="PHOSPHOENOLPYRUVATE DIKINASE-RELATED"/>
    <property type="match status" value="1"/>
</dbReference>
<evidence type="ECO:0000256" key="12">
    <source>
        <dbReference type="PIRSR" id="PIRSR000853-1"/>
    </source>
</evidence>
<evidence type="ECO:0000256" key="14">
    <source>
        <dbReference type="PIRSR" id="PIRSR000853-3"/>
    </source>
</evidence>
<evidence type="ECO:0000256" key="10">
    <source>
        <dbReference type="ARBA" id="ARBA00022842"/>
    </source>
</evidence>
<keyword evidence="18" id="KW-0670">Pyruvate</keyword>
<dbReference type="PIRSF" id="PIRSF000853">
    <property type="entry name" value="PPDK"/>
    <property type="match status" value="1"/>
</dbReference>
<evidence type="ECO:0000256" key="5">
    <source>
        <dbReference type="ARBA" id="ARBA00022679"/>
    </source>
</evidence>
<feature type="domain" description="Pyruvate phosphate dikinase AMP/ATP-binding" evidence="16">
    <location>
        <begin position="66"/>
        <end position="289"/>
    </location>
</feature>
<feature type="domain" description="Pyruvate phosphate dikinase AMP/ATP-binding" evidence="16">
    <location>
        <begin position="301"/>
        <end position="345"/>
    </location>
</feature>
<dbReference type="GO" id="GO:0046872">
    <property type="term" value="F:metal ion binding"/>
    <property type="evidence" value="ECO:0007669"/>
    <property type="project" value="UniProtKB-KW"/>
</dbReference>
<dbReference type="InterPro" id="IPR040442">
    <property type="entry name" value="Pyrv_kinase-like_dom_sf"/>
</dbReference>
<comment type="similarity">
    <text evidence="2">Belongs to the PEP-utilizing enzyme family.</text>
</comment>
<dbReference type="NCBIfam" id="NF004531">
    <property type="entry name" value="PRK05878.1"/>
    <property type="match status" value="1"/>
</dbReference>
<feature type="domain" description="PEP-utilising enzyme C-terminal" evidence="17">
    <location>
        <begin position="518"/>
        <end position="851"/>
    </location>
</feature>
<evidence type="ECO:0000259" key="17">
    <source>
        <dbReference type="Pfam" id="PF02896"/>
    </source>
</evidence>
<feature type="domain" description="PEP-utilising enzyme mobile" evidence="15">
    <location>
        <begin position="418"/>
        <end position="500"/>
    </location>
</feature>
<evidence type="ECO:0000256" key="13">
    <source>
        <dbReference type="PIRSR" id="PIRSR000853-2"/>
    </source>
</evidence>
<evidence type="ECO:0000259" key="15">
    <source>
        <dbReference type="Pfam" id="PF00391"/>
    </source>
</evidence>
<feature type="binding site" evidence="14">
    <location>
        <position position="725"/>
    </location>
    <ligand>
        <name>Mg(2+)</name>
        <dbReference type="ChEBI" id="CHEBI:18420"/>
    </ligand>
</feature>
<feature type="binding site" evidence="13">
    <location>
        <position position="748"/>
    </location>
    <ligand>
        <name>substrate</name>
    </ligand>
</feature>
<evidence type="ECO:0000256" key="9">
    <source>
        <dbReference type="ARBA" id="ARBA00022840"/>
    </source>
</evidence>
<evidence type="ECO:0000256" key="2">
    <source>
        <dbReference type="ARBA" id="ARBA00007837"/>
    </source>
</evidence>
<keyword evidence="6 14" id="KW-0479">Metal-binding</keyword>
<keyword evidence="8" id="KW-0418">Kinase</keyword>
<dbReference type="SUPFAM" id="SSF56059">
    <property type="entry name" value="Glutathione synthetase ATP-binding domain-like"/>
    <property type="match status" value="1"/>
</dbReference>
<dbReference type="InterPro" id="IPR013815">
    <property type="entry name" value="ATP_grasp_subdomain_1"/>
</dbReference>
<gene>
    <name evidence="18" type="primary">ppdK_2</name>
    <name evidence="18" type="ORF">DSM112329_03039</name>
</gene>
<feature type="binding site" evidence="13">
    <location>
        <position position="747"/>
    </location>
    <ligand>
        <name>substrate</name>
    </ligand>
</feature>
<dbReference type="Gene3D" id="1.20.80.30">
    <property type="match status" value="1"/>
</dbReference>
<sequence length="857" mass="92437">MSAERRWVQDFSEGSREQRDLLGGKGANVAEMTRILGARRVPAGFTITTEACVAYMESGGTAPDGMDAQVAEALARLESHAAKRLGDDTDPLLVSVRSGARESMPGMMDTVLNLGLNDASVGGLADKTGNARFAWDSYRRFVQMYGNVVVGIDGERFEDAIAEVKDARGVDLDTDLDAAALEELTRTFQGFYDFPQDPQAQLAGAIRAVFDSWLGDRAVTYRRLNRIPDTWGTAVNVQQMVFGNMGDSSGSGVAFSRDEVTGEPDPSGDFLINAQGEDVVSGVRNTQDIADLKDVLPGAHEQLMEILRTLEAHYKDMQDTEFTVQEGRLYMLQTRSAKRPAQAAVRFAVDAVAEGLLTEAEALMTIDPASLETLLSPMFDPAVDYAVAATGIGASPGGAKGQVVFSAGAAVAARAEKRDTILVRTFTDAGDVAGFAAARGILTSTGGKASHAALVARGMGRPAVTGAAALKINVSTKVLRLPDGTTVGEGDFIAINGTTGEITLDDVPVIAPGVSSELEQVLNWADGIRRLGVRANADTPDDALRAVELGAQGIGLCRSEHMFLGERQPLMAAVILAEGDEARAAAIDELRPLQEEDYEQILVALAGRPLCVRLLDPPLNEFLPEPHELPEGSPERARVESLQEENPMLGTRGVRLGILQPELYEMQVRALFRAAARVPDADVEVMIPLVDYEQELEFMRELVERIGEEEGVVRGRDYKFGSMIELPRACFLADRIADHADFFSFGTNDLTQTGLGFSREDIEARILERYIDVKILDRSPFETIDTPGVGQMVRMGAWLGRTTKEQLKLGVCGEHGGDPDSIAFFHDSGIDYVSCSPPRVPVARLAAAQAQIADKRF</sequence>
<dbReference type="Pfam" id="PF02896">
    <property type="entry name" value="PEP-utilizers_C"/>
    <property type="match status" value="1"/>
</dbReference>
<evidence type="ECO:0000256" key="3">
    <source>
        <dbReference type="ARBA" id="ARBA00011994"/>
    </source>
</evidence>
<feature type="binding site" evidence="13">
    <location>
        <position position="749"/>
    </location>
    <ligand>
        <name>substrate</name>
    </ligand>
</feature>
<protein>
    <recommendedName>
        <fullName evidence="4">Pyruvate, phosphate dikinase</fullName>
        <ecNumber evidence="3">2.7.9.1</ecNumber>
    </recommendedName>
    <alternativeName>
        <fullName evidence="11">Pyruvate, orthophosphate dikinase</fullName>
    </alternativeName>
</protein>
<evidence type="ECO:0000256" key="7">
    <source>
        <dbReference type="ARBA" id="ARBA00022741"/>
    </source>
</evidence>
<dbReference type="PANTHER" id="PTHR22931:SF9">
    <property type="entry name" value="PYRUVATE, PHOSPHATE DIKINASE 1, CHLOROPLASTIC"/>
    <property type="match status" value="1"/>
</dbReference>
<evidence type="ECO:0000313" key="18">
    <source>
        <dbReference type="EMBL" id="XAY06175.1"/>
    </source>
</evidence>
<dbReference type="Gene3D" id="3.30.470.20">
    <property type="entry name" value="ATP-grasp fold, B domain"/>
    <property type="match status" value="1"/>
</dbReference>
<dbReference type="InterPro" id="IPR010121">
    <property type="entry name" value="Pyruvate_phosphate_dikinase"/>
</dbReference>
<dbReference type="AlphaFoldDB" id="A0AAU7AX18"/>
<feature type="binding site" evidence="13">
    <location>
        <position position="613"/>
    </location>
    <ligand>
        <name>substrate</name>
    </ligand>
</feature>
<evidence type="ECO:0000256" key="1">
    <source>
        <dbReference type="ARBA" id="ARBA00001946"/>
    </source>
</evidence>
<dbReference type="InterPro" id="IPR036637">
    <property type="entry name" value="Phosphohistidine_dom_sf"/>
</dbReference>
<keyword evidence="10 14" id="KW-0460">Magnesium</keyword>
<keyword evidence="7" id="KW-0547">Nucleotide-binding</keyword>
<keyword evidence="9" id="KW-0067">ATP-binding</keyword>